<evidence type="ECO:0000313" key="3">
    <source>
        <dbReference type="Proteomes" id="UP000327439"/>
    </source>
</evidence>
<reference evidence="3" key="1">
    <citation type="journal article" date="2020" name="Nat. Genet.">
        <title>Genomic diversifications of five Gossypium allopolyploid species and their impact on cotton improvement.</title>
        <authorList>
            <person name="Chen Z.J."/>
            <person name="Sreedasyam A."/>
            <person name="Ando A."/>
            <person name="Song Q."/>
            <person name="De Santiago L.M."/>
            <person name="Hulse-Kemp A.M."/>
            <person name="Ding M."/>
            <person name="Ye W."/>
            <person name="Kirkbride R.C."/>
            <person name="Jenkins J."/>
            <person name="Plott C."/>
            <person name="Lovell J."/>
            <person name="Lin Y.M."/>
            <person name="Vaughn R."/>
            <person name="Liu B."/>
            <person name="Simpson S."/>
            <person name="Scheffler B.E."/>
            <person name="Wen L."/>
            <person name="Saski C.A."/>
            <person name="Grover C.E."/>
            <person name="Hu G."/>
            <person name="Conover J.L."/>
            <person name="Carlson J.W."/>
            <person name="Shu S."/>
            <person name="Boston L.B."/>
            <person name="Williams M."/>
            <person name="Peterson D.G."/>
            <person name="McGee K."/>
            <person name="Jones D.C."/>
            <person name="Wendel J.F."/>
            <person name="Stelly D.M."/>
            <person name="Grimwood J."/>
            <person name="Schmutz J."/>
        </authorList>
    </citation>
    <scope>NUCLEOTIDE SEQUENCE [LARGE SCALE GENOMIC DNA]</scope>
    <source>
        <strain evidence="3">cv. 3-79</strain>
    </source>
</reference>
<protein>
    <submittedName>
        <fullName evidence="2">Uncharacterized protein</fullName>
    </submittedName>
</protein>
<feature type="transmembrane region" description="Helical" evidence="1">
    <location>
        <begin position="51"/>
        <end position="69"/>
    </location>
</feature>
<keyword evidence="1" id="KW-1133">Transmembrane helix</keyword>
<organism evidence="2 3">
    <name type="scientific">Gossypium barbadense</name>
    <name type="common">Sea Island cotton</name>
    <name type="synonym">Hibiscus barbadensis</name>
    <dbReference type="NCBI Taxonomy" id="3634"/>
    <lineage>
        <taxon>Eukaryota</taxon>
        <taxon>Viridiplantae</taxon>
        <taxon>Streptophyta</taxon>
        <taxon>Embryophyta</taxon>
        <taxon>Tracheophyta</taxon>
        <taxon>Spermatophyta</taxon>
        <taxon>Magnoliopsida</taxon>
        <taxon>eudicotyledons</taxon>
        <taxon>Gunneridae</taxon>
        <taxon>Pentapetalae</taxon>
        <taxon>rosids</taxon>
        <taxon>malvids</taxon>
        <taxon>Malvales</taxon>
        <taxon>Malvaceae</taxon>
        <taxon>Malvoideae</taxon>
        <taxon>Gossypium</taxon>
    </lineage>
</organism>
<evidence type="ECO:0000313" key="2">
    <source>
        <dbReference type="EMBL" id="KAB2042183.1"/>
    </source>
</evidence>
<name>A0A5J5SF75_GOSBA</name>
<sequence>MLLIVFSSVFSWVLKLAVFHMPGMVLLQFTLPVLPSRSTSPFRLLFLPSSLRFLPICSLCLSTFSFLFLYNTIYTWPSQSFLFFSFSLCHSFACSQLVGFQVTATESSKFIAVFFPIDPLGSRN</sequence>
<dbReference type="AlphaFoldDB" id="A0A5J5SF75"/>
<gene>
    <name evidence="2" type="ORF">ES319_D02G198600v1</name>
</gene>
<proteinExistence type="predicted"/>
<dbReference type="EMBL" id="CM018216">
    <property type="protein sequence ID" value="KAB2042183.1"/>
    <property type="molecule type" value="Genomic_DNA"/>
</dbReference>
<feature type="transmembrane region" description="Helical" evidence="1">
    <location>
        <begin position="12"/>
        <end position="31"/>
    </location>
</feature>
<dbReference type="Proteomes" id="UP000327439">
    <property type="component" value="Chromosome D02"/>
</dbReference>
<evidence type="ECO:0000256" key="1">
    <source>
        <dbReference type="SAM" id="Phobius"/>
    </source>
</evidence>
<accession>A0A5J5SF75</accession>
<keyword evidence="1" id="KW-0812">Transmembrane</keyword>
<keyword evidence="3" id="KW-1185">Reference proteome</keyword>
<feature type="transmembrane region" description="Helical" evidence="1">
    <location>
        <begin position="81"/>
        <end position="100"/>
    </location>
</feature>
<keyword evidence="1" id="KW-0472">Membrane</keyword>